<dbReference type="Gene3D" id="1.10.510.10">
    <property type="entry name" value="Transferase(Phosphotransferase) domain 1"/>
    <property type="match status" value="1"/>
</dbReference>
<proteinExistence type="predicted"/>
<dbReference type="InterPro" id="IPR033695">
    <property type="entry name" value="POLO_box_2"/>
</dbReference>
<dbReference type="InterPro" id="IPR008271">
    <property type="entry name" value="Ser/Thr_kinase_AS"/>
</dbReference>
<keyword evidence="12" id="KW-0539">Nucleus</keyword>
<dbReference type="SMART" id="SM00220">
    <property type="entry name" value="S_TKc"/>
    <property type="match status" value="1"/>
</dbReference>
<evidence type="ECO:0000256" key="7">
    <source>
        <dbReference type="ARBA" id="ARBA00022737"/>
    </source>
</evidence>
<organism evidence="17 18">
    <name type="scientific">Zootermopsis nevadensis</name>
    <name type="common">Dampwood termite</name>
    <dbReference type="NCBI Taxonomy" id="136037"/>
    <lineage>
        <taxon>Eukaryota</taxon>
        <taxon>Metazoa</taxon>
        <taxon>Ecdysozoa</taxon>
        <taxon>Arthropoda</taxon>
        <taxon>Hexapoda</taxon>
        <taxon>Insecta</taxon>
        <taxon>Pterygota</taxon>
        <taxon>Neoptera</taxon>
        <taxon>Polyneoptera</taxon>
        <taxon>Dictyoptera</taxon>
        <taxon>Blattodea</taxon>
        <taxon>Blattoidea</taxon>
        <taxon>Termitoidae</taxon>
        <taxon>Termopsidae</taxon>
        <taxon>Zootermopsis</taxon>
    </lineage>
</organism>
<dbReference type="InterPro" id="IPR000719">
    <property type="entry name" value="Prot_kinase_dom"/>
</dbReference>
<dbReference type="SUPFAM" id="SSF56112">
    <property type="entry name" value="Protein kinase-like (PK-like)"/>
    <property type="match status" value="1"/>
</dbReference>
<feature type="domain" description="Protein kinase" evidence="15">
    <location>
        <begin position="24"/>
        <end position="278"/>
    </location>
</feature>
<sequence length="574" mass="65282">MAARDDDKQSIPELIYDVGTNVTYRKGRFFGKGGFAKCYEITDTKTGNVYAGKIVSKKLMTKHNQKDKLTQEIAIHRSLNHKHVVGFHGFFEDNQNVYIVLELCRRRSMMELHKRRKALTEAEVRYYVRQILLGVIYLHQHRIIHRDLKLGNLFLNDDLDVKIGDFGLAAKIEYDGERKRTLCGTPNYIAPEILSKQGHSFEVDIWSIGCILYTLLIGKPPFETSSLKETYSRIKRCEYKIPPLSQISSSAIKLIRATLQPDPKCRPKVEELLNSEFFTSGYIPSQLPVSCLTVAPRTDKLEKVVGRKPLLEVNAITKLSGYGMIFVGFSLEKNKICNYKLPAKASGNPATDSHHHLVTLRDQLCSVLKSNPSRDTGVFGDEATDPAAQPIVWISKWVDYSDKYGFGYQLCDEGVGVVFNDSTKLVMLANGKNVQYISRAGKEFYYLMEDYPETLDKKMKLLSYFRRYMSEHLVKAGATVPVRECDSLSRVPYLNQWFRTSSAVVMLLTNGTLQINFMDHTKVIMCPHMAAVTYIDESKSFRTFRFSSIEQNGCNKHLASCLKYALDKISLILG</sequence>
<dbReference type="GO" id="GO:0007052">
    <property type="term" value="P:mitotic spindle organization"/>
    <property type="evidence" value="ECO:0007669"/>
    <property type="project" value="TreeGrafter"/>
</dbReference>
<dbReference type="InterPro" id="IPR000959">
    <property type="entry name" value="POLO_box_dom"/>
</dbReference>
<comment type="subcellular location">
    <subcellularLocation>
        <location evidence="2">Cytoplasm</location>
        <location evidence="2">Cytoskeleton</location>
        <location evidence="2">Microtubule organizing center</location>
        <location evidence="2">Centrosome</location>
    </subcellularLocation>
    <subcellularLocation>
        <location evidence="1">Nucleus</location>
    </subcellularLocation>
</comment>
<evidence type="ECO:0000256" key="1">
    <source>
        <dbReference type="ARBA" id="ARBA00004123"/>
    </source>
</evidence>
<dbReference type="InterPro" id="IPR036947">
    <property type="entry name" value="POLO_box_dom_sf"/>
</dbReference>
<dbReference type="CDD" id="cd14099">
    <property type="entry name" value="STKc_PLK"/>
    <property type="match status" value="1"/>
</dbReference>
<evidence type="ECO:0000313" key="17">
    <source>
        <dbReference type="EMBL" id="KDR08523.1"/>
    </source>
</evidence>
<dbReference type="STRING" id="136037.A0A067QKR3"/>
<dbReference type="InterPro" id="IPR033701">
    <property type="entry name" value="POLO_box_1"/>
</dbReference>
<dbReference type="GO" id="GO:0000922">
    <property type="term" value="C:spindle pole"/>
    <property type="evidence" value="ECO:0007669"/>
    <property type="project" value="TreeGrafter"/>
</dbReference>
<dbReference type="Proteomes" id="UP000027135">
    <property type="component" value="Unassembled WGS sequence"/>
</dbReference>
<dbReference type="EC" id="2.7.11.21" evidence="3"/>
<feature type="domain" description="POLO box" evidence="16">
    <location>
        <begin position="493"/>
        <end position="574"/>
    </location>
</feature>
<keyword evidence="7" id="KW-0677">Repeat</keyword>
<evidence type="ECO:0000256" key="5">
    <source>
        <dbReference type="ARBA" id="ARBA00022527"/>
    </source>
</evidence>
<dbReference type="GO" id="GO:0004674">
    <property type="term" value="F:protein serine/threonine kinase activity"/>
    <property type="evidence" value="ECO:0007669"/>
    <property type="project" value="UniProtKB-KW"/>
</dbReference>
<dbReference type="InterPro" id="IPR011009">
    <property type="entry name" value="Kinase-like_dom_sf"/>
</dbReference>
<dbReference type="GO" id="GO:0005737">
    <property type="term" value="C:cytoplasm"/>
    <property type="evidence" value="ECO:0007669"/>
    <property type="project" value="TreeGrafter"/>
</dbReference>
<name>A0A067QKR3_ZOONE</name>
<keyword evidence="5" id="KW-0723">Serine/threonine-protein kinase</keyword>
<reference evidence="17 18" key="1">
    <citation type="journal article" date="2014" name="Nat. Commun.">
        <title>Molecular traces of alternative social organization in a termite genome.</title>
        <authorList>
            <person name="Terrapon N."/>
            <person name="Li C."/>
            <person name="Robertson H.M."/>
            <person name="Ji L."/>
            <person name="Meng X."/>
            <person name="Booth W."/>
            <person name="Chen Z."/>
            <person name="Childers C.P."/>
            <person name="Glastad K.M."/>
            <person name="Gokhale K."/>
            <person name="Gowin J."/>
            <person name="Gronenberg W."/>
            <person name="Hermansen R.A."/>
            <person name="Hu H."/>
            <person name="Hunt B.G."/>
            <person name="Huylmans A.K."/>
            <person name="Khalil S.M."/>
            <person name="Mitchell R.D."/>
            <person name="Munoz-Torres M.C."/>
            <person name="Mustard J.A."/>
            <person name="Pan H."/>
            <person name="Reese J.T."/>
            <person name="Scharf M.E."/>
            <person name="Sun F."/>
            <person name="Vogel H."/>
            <person name="Xiao J."/>
            <person name="Yang W."/>
            <person name="Yang Z."/>
            <person name="Yang Z."/>
            <person name="Zhou J."/>
            <person name="Zhu J."/>
            <person name="Brent C.S."/>
            <person name="Elsik C.G."/>
            <person name="Goodisman M.A."/>
            <person name="Liberles D.A."/>
            <person name="Roe R.M."/>
            <person name="Vargo E.L."/>
            <person name="Vilcinskas A."/>
            <person name="Wang J."/>
            <person name="Bornberg-Bauer E."/>
            <person name="Korb J."/>
            <person name="Zhang G."/>
            <person name="Liebig J."/>
        </authorList>
    </citation>
    <scope>NUCLEOTIDE SEQUENCE [LARGE SCALE GENOMIC DNA]</scope>
    <source>
        <tissue evidence="17">Whole organism</tissue>
    </source>
</reference>
<dbReference type="GO" id="GO:0005813">
    <property type="term" value="C:centrosome"/>
    <property type="evidence" value="ECO:0007669"/>
    <property type="project" value="UniProtKB-SubCell"/>
</dbReference>
<dbReference type="FunCoup" id="A0A067QKR3">
    <property type="interactions" value="459"/>
</dbReference>
<dbReference type="EMBL" id="KK853323">
    <property type="protein sequence ID" value="KDR08523.1"/>
    <property type="molecule type" value="Genomic_DNA"/>
</dbReference>
<evidence type="ECO:0000256" key="2">
    <source>
        <dbReference type="ARBA" id="ARBA00004300"/>
    </source>
</evidence>
<keyword evidence="10" id="KW-0067">ATP-binding</keyword>
<evidence type="ECO:0000256" key="14">
    <source>
        <dbReference type="ARBA" id="ARBA00048347"/>
    </source>
</evidence>
<dbReference type="PROSITE" id="PS50078">
    <property type="entry name" value="POLO_BOX"/>
    <property type="match status" value="2"/>
</dbReference>
<dbReference type="FunFam" id="3.30.200.20:FF:000284">
    <property type="entry name" value="Serine/threonine-protein kinase PLK"/>
    <property type="match status" value="1"/>
</dbReference>
<keyword evidence="4" id="KW-0963">Cytoplasm</keyword>
<dbReference type="Gene3D" id="3.30.200.20">
    <property type="entry name" value="Phosphorylase Kinase, domain 1"/>
    <property type="match status" value="1"/>
</dbReference>
<dbReference type="GO" id="GO:0000776">
    <property type="term" value="C:kinetochore"/>
    <property type="evidence" value="ECO:0007669"/>
    <property type="project" value="TreeGrafter"/>
</dbReference>
<dbReference type="InParanoid" id="A0A067QKR3"/>
<evidence type="ECO:0000256" key="4">
    <source>
        <dbReference type="ARBA" id="ARBA00022490"/>
    </source>
</evidence>
<dbReference type="Pfam" id="PF00659">
    <property type="entry name" value="POLO_box"/>
    <property type="match status" value="2"/>
</dbReference>
<keyword evidence="6" id="KW-0808">Transferase</keyword>
<dbReference type="CDD" id="cd13118">
    <property type="entry name" value="POLO_box_1"/>
    <property type="match status" value="1"/>
</dbReference>
<comment type="catalytic activity">
    <reaction evidence="14">
        <text>L-seryl-[protein] + ATP = O-phospho-L-seryl-[protein] + ADP + H(+)</text>
        <dbReference type="Rhea" id="RHEA:17989"/>
        <dbReference type="Rhea" id="RHEA-COMP:9863"/>
        <dbReference type="Rhea" id="RHEA-COMP:11604"/>
        <dbReference type="ChEBI" id="CHEBI:15378"/>
        <dbReference type="ChEBI" id="CHEBI:29999"/>
        <dbReference type="ChEBI" id="CHEBI:30616"/>
        <dbReference type="ChEBI" id="CHEBI:83421"/>
        <dbReference type="ChEBI" id="CHEBI:456216"/>
        <dbReference type="EC" id="2.7.11.21"/>
    </reaction>
</comment>
<protein>
    <recommendedName>
        <fullName evidence="3">polo kinase</fullName>
        <ecNumber evidence="3">2.7.11.21</ecNumber>
    </recommendedName>
</protein>
<evidence type="ECO:0000313" key="18">
    <source>
        <dbReference type="Proteomes" id="UP000027135"/>
    </source>
</evidence>
<evidence type="ECO:0000256" key="9">
    <source>
        <dbReference type="ARBA" id="ARBA00022777"/>
    </source>
</evidence>
<dbReference type="PANTHER" id="PTHR24345:SF93">
    <property type="entry name" value="SERINE_THREONINE-PROTEIN KINASE PLK1"/>
    <property type="match status" value="1"/>
</dbReference>
<dbReference type="eggNOG" id="KOG0575">
    <property type="taxonomic scope" value="Eukaryota"/>
</dbReference>
<dbReference type="PANTHER" id="PTHR24345">
    <property type="entry name" value="SERINE/THREONINE-PROTEIN KINASE PLK"/>
    <property type="match status" value="1"/>
</dbReference>
<dbReference type="FunFam" id="3.30.1120.30:FF:000001">
    <property type="entry name" value="Serine/threonine-protein kinase PLK"/>
    <property type="match status" value="1"/>
</dbReference>
<evidence type="ECO:0000256" key="6">
    <source>
        <dbReference type="ARBA" id="ARBA00022679"/>
    </source>
</evidence>
<gene>
    <name evidence="17" type="ORF">L798_01043</name>
</gene>
<dbReference type="Pfam" id="PF00069">
    <property type="entry name" value="Pkinase"/>
    <property type="match status" value="1"/>
</dbReference>
<dbReference type="SUPFAM" id="SSF82615">
    <property type="entry name" value="Polo-box domain"/>
    <property type="match status" value="2"/>
</dbReference>
<feature type="domain" description="POLO box" evidence="16">
    <location>
        <begin position="393"/>
        <end position="471"/>
    </location>
</feature>
<comment type="catalytic activity">
    <reaction evidence="13">
        <text>L-threonyl-[protein] + ATP = O-phospho-L-threonyl-[protein] + ADP + H(+)</text>
        <dbReference type="Rhea" id="RHEA:46608"/>
        <dbReference type="Rhea" id="RHEA-COMP:11060"/>
        <dbReference type="Rhea" id="RHEA-COMP:11605"/>
        <dbReference type="ChEBI" id="CHEBI:15378"/>
        <dbReference type="ChEBI" id="CHEBI:30013"/>
        <dbReference type="ChEBI" id="CHEBI:30616"/>
        <dbReference type="ChEBI" id="CHEBI:61977"/>
        <dbReference type="ChEBI" id="CHEBI:456216"/>
        <dbReference type="EC" id="2.7.11.21"/>
    </reaction>
</comment>
<evidence type="ECO:0000256" key="8">
    <source>
        <dbReference type="ARBA" id="ARBA00022741"/>
    </source>
</evidence>
<evidence type="ECO:0000256" key="3">
    <source>
        <dbReference type="ARBA" id="ARBA00012424"/>
    </source>
</evidence>
<evidence type="ECO:0000256" key="11">
    <source>
        <dbReference type="ARBA" id="ARBA00023212"/>
    </source>
</evidence>
<dbReference type="FunFam" id="1.10.510.10:FF:000727">
    <property type="entry name" value="Serine/threonine-protein kinase PLK"/>
    <property type="match status" value="1"/>
</dbReference>
<evidence type="ECO:0000256" key="12">
    <source>
        <dbReference type="ARBA" id="ARBA00023242"/>
    </source>
</evidence>
<accession>A0A067QKR3</accession>
<keyword evidence="8" id="KW-0547">Nucleotide-binding</keyword>
<dbReference type="GO" id="GO:0005524">
    <property type="term" value="F:ATP binding"/>
    <property type="evidence" value="ECO:0007669"/>
    <property type="project" value="UniProtKB-KW"/>
</dbReference>
<evidence type="ECO:0000256" key="10">
    <source>
        <dbReference type="ARBA" id="ARBA00022840"/>
    </source>
</evidence>
<dbReference type="OMA" id="IQIHKSM"/>
<evidence type="ECO:0000259" key="15">
    <source>
        <dbReference type="PROSITE" id="PS50011"/>
    </source>
</evidence>
<evidence type="ECO:0000259" key="16">
    <source>
        <dbReference type="PROSITE" id="PS50078"/>
    </source>
</evidence>
<dbReference type="CDD" id="cd13117">
    <property type="entry name" value="POLO_box_2"/>
    <property type="match status" value="1"/>
</dbReference>
<dbReference type="PROSITE" id="PS50011">
    <property type="entry name" value="PROTEIN_KINASE_DOM"/>
    <property type="match status" value="1"/>
</dbReference>
<keyword evidence="18" id="KW-1185">Reference proteome</keyword>
<dbReference type="AlphaFoldDB" id="A0A067QKR3"/>
<keyword evidence="11" id="KW-0206">Cytoskeleton</keyword>
<dbReference type="PROSITE" id="PS00108">
    <property type="entry name" value="PROTEIN_KINASE_ST"/>
    <property type="match status" value="1"/>
</dbReference>
<keyword evidence="9" id="KW-0418">Kinase</keyword>
<dbReference type="Gene3D" id="3.30.1120.30">
    <property type="entry name" value="POLO box domain"/>
    <property type="match status" value="2"/>
</dbReference>
<dbReference type="GO" id="GO:0005634">
    <property type="term" value="C:nucleus"/>
    <property type="evidence" value="ECO:0007669"/>
    <property type="project" value="UniProtKB-SubCell"/>
</dbReference>
<evidence type="ECO:0000256" key="13">
    <source>
        <dbReference type="ARBA" id="ARBA00047802"/>
    </source>
</evidence>